<dbReference type="FunFam" id="2.20.25.90:FF:000001">
    <property type="entry name" value="Formate dehydrogenase subunit alpha"/>
    <property type="match status" value="1"/>
</dbReference>
<feature type="domain" description="4Fe-4S Mo/W bis-MGD-type" evidence="10">
    <location>
        <begin position="227"/>
        <end position="282"/>
    </location>
</feature>
<keyword evidence="5" id="KW-0560">Oxidoreductase</keyword>
<dbReference type="CDD" id="cd00207">
    <property type="entry name" value="fer2"/>
    <property type="match status" value="1"/>
</dbReference>
<dbReference type="Gene3D" id="3.40.50.740">
    <property type="match status" value="1"/>
</dbReference>
<dbReference type="PROSITE" id="PS51669">
    <property type="entry name" value="4FE4S_MOW_BIS_MGD"/>
    <property type="match status" value="1"/>
</dbReference>
<feature type="domain" description="2Fe-2S ferredoxin-type" evidence="8">
    <location>
        <begin position="3"/>
        <end position="83"/>
    </location>
</feature>
<organism evidence="11 12">
    <name type="scientific">Jannaschia faecimaris</name>
    <dbReference type="NCBI Taxonomy" id="1244108"/>
    <lineage>
        <taxon>Bacteria</taxon>
        <taxon>Pseudomonadati</taxon>
        <taxon>Pseudomonadota</taxon>
        <taxon>Alphaproteobacteria</taxon>
        <taxon>Rhodobacterales</taxon>
        <taxon>Roseobacteraceae</taxon>
        <taxon>Jannaschia</taxon>
    </lineage>
</organism>
<dbReference type="GO" id="GO:0008863">
    <property type="term" value="F:formate dehydrogenase (NAD+) activity"/>
    <property type="evidence" value="ECO:0007669"/>
    <property type="project" value="InterPro"/>
</dbReference>
<dbReference type="Gene3D" id="3.10.20.740">
    <property type="match status" value="1"/>
</dbReference>
<keyword evidence="12" id="KW-1185">Reference proteome</keyword>
<dbReference type="NCBIfam" id="TIGR01591">
    <property type="entry name" value="Fdh-alpha"/>
    <property type="match status" value="1"/>
</dbReference>
<dbReference type="PIRSF" id="PIRSF036643">
    <property type="entry name" value="FDH_alpha"/>
    <property type="match status" value="1"/>
</dbReference>
<dbReference type="PROSITE" id="PS00198">
    <property type="entry name" value="4FE4S_FER_1"/>
    <property type="match status" value="1"/>
</dbReference>
<dbReference type="InterPro" id="IPR041925">
    <property type="entry name" value="CT_Formate-Dh_H"/>
</dbReference>
<dbReference type="Pfam" id="PF00384">
    <property type="entry name" value="Molybdopterin"/>
    <property type="match status" value="1"/>
</dbReference>
<dbReference type="PROSITE" id="PS51085">
    <property type="entry name" value="2FE2S_FER_2"/>
    <property type="match status" value="1"/>
</dbReference>
<dbReference type="AlphaFoldDB" id="A0A1H3PRQ9"/>
<dbReference type="InterPro" id="IPR036010">
    <property type="entry name" value="2Fe-2S_ferredoxin-like_sf"/>
</dbReference>
<dbReference type="OrthoDB" id="9816402at2"/>
<dbReference type="SUPFAM" id="SSF54292">
    <property type="entry name" value="2Fe-2S ferredoxin-like"/>
    <property type="match status" value="1"/>
</dbReference>
<reference evidence="12" key="1">
    <citation type="submission" date="2016-10" db="EMBL/GenBank/DDBJ databases">
        <authorList>
            <person name="Varghese N."/>
            <person name="Submissions S."/>
        </authorList>
    </citation>
    <scope>NUCLEOTIDE SEQUENCE [LARGE SCALE GENOMIC DNA]</scope>
    <source>
        <strain evidence="12">DSM 100420</strain>
    </source>
</reference>
<dbReference type="PANTHER" id="PTHR43105">
    <property type="entry name" value="RESPIRATORY NITRATE REDUCTASE"/>
    <property type="match status" value="1"/>
</dbReference>
<dbReference type="GO" id="GO:0043546">
    <property type="term" value="F:molybdopterin cofactor binding"/>
    <property type="evidence" value="ECO:0007669"/>
    <property type="project" value="InterPro"/>
</dbReference>
<evidence type="ECO:0000259" key="8">
    <source>
        <dbReference type="PROSITE" id="PS51085"/>
    </source>
</evidence>
<dbReference type="SUPFAM" id="SSF53706">
    <property type="entry name" value="Formate dehydrogenase/DMSO reductase, domains 1-3"/>
    <property type="match status" value="1"/>
</dbReference>
<evidence type="ECO:0000256" key="5">
    <source>
        <dbReference type="ARBA" id="ARBA00023002"/>
    </source>
</evidence>
<keyword evidence="3" id="KW-0479">Metal-binding</keyword>
<evidence type="ECO:0000256" key="3">
    <source>
        <dbReference type="ARBA" id="ARBA00022723"/>
    </source>
</evidence>
<feature type="domain" description="4Fe-4S ferredoxin-type" evidence="9">
    <location>
        <begin position="142"/>
        <end position="172"/>
    </location>
</feature>
<dbReference type="Pfam" id="PF04879">
    <property type="entry name" value="Molybdop_Fe4S4"/>
    <property type="match status" value="1"/>
</dbReference>
<keyword evidence="4" id="KW-0677">Repeat</keyword>
<dbReference type="PANTHER" id="PTHR43105:SF14">
    <property type="entry name" value="FORMATE DEHYDROGENASE H"/>
    <property type="match status" value="1"/>
</dbReference>
<dbReference type="GO" id="GO:0051539">
    <property type="term" value="F:4 iron, 4 sulfur cluster binding"/>
    <property type="evidence" value="ECO:0007669"/>
    <property type="project" value="UniProtKB-KW"/>
</dbReference>
<dbReference type="SMART" id="SM00926">
    <property type="entry name" value="Molybdop_Fe4S4"/>
    <property type="match status" value="1"/>
</dbReference>
<protein>
    <submittedName>
        <fullName evidence="11">Formate dehydrogenase major subunit</fullName>
    </submittedName>
</protein>
<accession>A0A1H3PRQ9</accession>
<dbReference type="InterPro" id="IPR027467">
    <property type="entry name" value="MopterinOxRdtase_cofactor_BS"/>
</dbReference>
<dbReference type="InterPro" id="IPR001041">
    <property type="entry name" value="2Fe-2S_ferredoxin-type"/>
</dbReference>
<gene>
    <name evidence="11" type="ORF">SAMN05444004_105122</name>
</gene>
<dbReference type="InterPro" id="IPR006478">
    <property type="entry name" value="Formate_DH_asu"/>
</dbReference>
<dbReference type="Pfam" id="PF12838">
    <property type="entry name" value="Fer4_7"/>
    <property type="match status" value="1"/>
</dbReference>
<dbReference type="CDD" id="cd02790">
    <property type="entry name" value="MopB_CT_Formate-Dh_H"/>
    <property type="match status" value="1"/>
</dbReference>
<dbReference type="PROSITE" id="PS51379">
    <property type="entry name" value="4FE4S_FER_2"/>
    <property type="match status" value="2"/>
</dbReference>
<dbReference type="EMBL" id="FNPX01000005">
    <property type="protein sequence ID" value="SDZ03555.1"/>
    <property type="molecule type" value="Genomic_DNA"/>
</dbReference>
<dbReference type="PROSITE" id="PS00551">
    <property type="entry name" value="MOLYBDOPTERIN_PROK_1"/>
    <property type="match status" value="1"/>
</dbReference>
<dbReference type="InterPro" id="IPR017900">
    <property type="entry name" value="4Fe4S_Fe_S_CS"/>
</dbReference>
<dbReference type="InterPro" id="IPR006656">
    <property type="entry name" value="Mopterin_OxRdtase"/>
</dbReference>
<dbReference type="InterPro" id="IPR006657">
    <property type="entry name" value="MoPterin_dinucl-bd_dom"/>
</dbReference>
<dbReference type="SUPFAM" id="SSF50692">
    <property type="entry name" value="ADC-like"/>
    <property type="match status" value="1"/>
</dbReference>
<dbReference type="GO" id="GO:0022904">
    <property type="term" value="P:respiratory electron transport chain"/>
    <property type="evidence" value="ECO:0007669"/>
    <property type="project" value="TreeGrafter"/>
</dbReference>
<dbReference type="Pfam" id="PF13510">
    <property type="entry name" value="Fer2_4"/>
    <property type="match status" value="1"/>
</dbReference>
<proteinExistence type="inferred from homology"/>
<dbReference type="STRING" id="1244108.SAMN05444004_105122"/>
<evidence type="ECO:0000313" key="12">
    <source>
        <dbReference type="Proteomes" id="UP000198914"/>
    </source>
</evidence>
<dbReference type="InterPro" id="IPR009010">
    <property type="entry name" value="Asp_de-COase-like_dom_sf"/>
</dbReference>
<dbReference type="RefSeq" id="WP_092644602.1">
    <property type="nucleotide sequence ID" value="NZ_FNPX01000005.1"/>
</dbReference>
<dbReference type="Gene3D" id="3.40.228.10">
    <property type="entry name" value="Dimethylsulfoxide Reductase, domain 2"/>
    <property type="match status" value="1"/>
</dbReference>
<dbReference type="Proteomes" id="UP000198914">
    <property type="component" value="Unassembled WGS sequence"/>
</dbReference>
<dbReference type="InterPro" id="IPR050123">
    <property type="entry name" value="Prok_molybdopt-oxidoreductase"/>
</dbReference>
<evidence type="ECO:0000256" key="2">
    <source>
        <dbReference type="ARBA" id="ARBA00022485"/>
    </source>
</evidence>
<dbReference type="GO" id="GO:0003954">
    <property type="term" value="F:NADH dehydrogenase activity"/>
    <property type="evidence" value="ECO:0007669"/>
    <property type="project" value="TreeGrafter"/>
</dbReference>
<dbReference type="Gene3D" id="2.40.40.20">
    <property type="match status" value="1"/>
</dbReference>
<evidence type="ECO:0000259" key="10">
    <source>
        <dbReference type="PROSITE" id="PS51669"/>
    </source>
</evidence>
<feature type="domain" description="4Fe-4S ferredoxin-type" evidence="9">
    <location>
        <begin position="181"/>
        <end position="214"/>
    </location>
</feature>
<evidence type="ECO:0000259" key="9">
    <source>
        <dbReference type="PROSITE" id="PS51379"/>
    </source>
</evidence>
<dbReference type="InterPro" id="IPR041924">
    <property type="entry name" value="Formate_Dh-H_N"/>
</dbReference>
<dbReference type="Gene3D" id="3.30.70.20">
    <property type="match status" value="1"/>
</dbReference>
<evidence type="ECO:0000256" key="1">
    <source>
        <dbReference type="ARBA" id="ARBA00007023"/>
    </source>
</evidence>
<dbReference type="InterPro" id="IPR006963">
    <property type="entry name" value="Mopterin_OxRdtase_4Fe-4S_dom"/>
</dbReference>
<dbReference type="SUPFAM" id="SSF54862">
    <property type="entry name" value="4Fe-4S ferredoxins"/>
    <property type="match status" value="1"/>
</dbReference>
<evidence type="ECO:0000256" key="6">
    <source>
        <dbReference type="ARBA" id="ARBA00023004"/>
    </source>
</evidence>
<dbReference type="GO" id="GO:0015942">
    <property type="term" value="P:formate metabolic process"/>
    <property type="evidence" value="ECO:0007669"/>
    <property type="project" value="InterPro"/>
</dbReference>
<dbReference type="CDD" id="cd02753">
    <property type="entry name" value="MopB_Formate-Dh-H"/>
    <property type="match status" value="1"/>
</dbReference>
<dbReference type="GO" id="GO:1990204">
    <property type="term" value="C:oxidoreductase complex"/>
    <property type="evidence" value="ECO:0007669"/>
    <property type="project" value="UniProtKB-ARBA"/>
</dbReference>
<comment type="similarity">
    <text evidence="1">In the C-terminal section; belongs to the prokaryotic molybdopterin-containing oxidoreductase family.</text>
</comment>
<dbReference type="InterPro" id="IPR017896">
    <property type="entry name" value="4Fe4S_Fe-S-bd"/>
</dbReference>
<dbReference type="GO" id="GO:0046872">
    <property type="term" value="F:metal ion binding"/>
    <property type="evidence" value="ECO:0007669"/>
    <property type="project" value="UniProtKB-KW"/>
</dbReference>
<keyword evidence="6" id="KW-0408">Iron</keyword>
<keyword evidence="7" id="KW-0411">Iron-sulfur</keyword>
<keyword evidence="2" id="KW-0004">4Fe-4S</keyword>
<name>A0A1H3PRQ9_9RHOB</name>
<evidence type="ECO:0000313" key="11">
    <source>
        <dbReference type="EMBL" id="SDZ03555.1"/>
    </source>
</evidence>
<sequence length="925" mass="101316">MSETIIFTLDGKQVTAQPGETIWEVANGRGLVIPHLCHKPAPGYRPDGNCRACMVEIKGERTLAASCIREPEDGMVVTTDSARAKGARKMVIEMLVADQPERDAAHDKSSHLWDMAEAIGVSESRLPTLEAERIPLLDDSHVAMQVNLDACIQCGLCVRACREVQVNDVIGMAGRGQDAYPVFDFDDPMGASSCVACGECVQACPTGALMPATMVGADQIGDSKDFDREVKSICPFCGVGCQVSLKVKDNKIVKVDGINGPANEGRLCVKGRFGFDYINHPHRITKPMIRRNDAPEKGLNVDPANPWTHFREATWDEALDLASNGLVDLRSLYGGKAVAGFGSAKCTNEEAYLFQKLIRQGFGHNNVDHCTRLCHASSVAALMENVGSGAVTASFNEIEAADLAIVIGANPTENHPVAATFLKQFAKRGGELIIMDPRGTAMKRHAKHMLQFRPGTDVALLNAIMNVIVEEKLYDRQYIEGFTEGFFEFRDHIRAFTPDRMAELCGIDAETIRAVARDFAGAQKAMIFWGMGVSQHIHGTDNARCLISLALLCGQIGRPGTGLHPLRGQNNVQGASDAGLIPHVMPNYQSVTDEAVRELFRHIWDGTEIDPTPGLTVVEIMDRVYRGEIKGMYILGENPAMSDPDVDHARKALAHLDHLVVQDIFVTETANFADVILPAGAFPEKSGTVTNTNRQVQMARQAVPTPGEAREDWRILIELANRIGLDWDYDHPREVFNEMKMSMRSLHHITWNRLETESAVTYPSLSNEDPGQSVVFGDGFPRRAGRAKFTPARFTPPAEMPDDRFPMILITGRQLEHWHTGSMTRRSKVLDAVEPEANCSLHPATLRKLGVPPGGWVRLSTRRGSVTLMARADRSVATDMVFLPFAFVEAAANLLTNPALDPVGKIPEFKFSAVKVESAEAVAAE</sequence>
<dbReference type="GO" id="GO:0016020">
    <property type="term" value="C:membrane"/>
    <property type="evidence" value="ECO:0007669"/>
    <property type="project" value="TreeGrafter"/>
</dbReference>
<evidence type="ECO:0000256" key="7">
    <source>
        <dbReference type="ARBA" id="ARBA00023014"/>
    </source>
</evidence>
<dbReference type="Pfam" id="PF01568">
    <property type="entry name" value="Molydop_binding"/>
    <property type="match status" value="1"/>
</dbReference>
<evidence type="ECO:0000256" key="4">
    <source>
        <dbReference type="ARBA" id="ARBA00022737"/>
    </source>
</evidence>
<dbReference type="Gene3D" id="2.20.25.90">
    <property type="entry name" value="ADC-like domains"/>
    <property type="match status" value="1"/>
</dbReference>
<dbReference type="FunFam" id="3.30.70.20:FF:000035">
    <property type="entry name" value="Iron hydrogenase 1"/>
    <property type="match status" value="1"/>
</dbReference>